<reference evidence="2" key="1">
    <citation type="journal article" date="2022" name="Mol. Ecol. Resour.">
        <title>The genomes of chicory, endive, great burdock and yacon provide insights into Asteraceae palaeo-polyploidization history and plant inulin production.</title>
        <authorList>
            <person name="Fan W."/>
            <person name="Wang S."/>
            <person name="Wang H."/>
            <person name="Wang A."/>
            <person name="Jiang F."/>
            <person name="Liu H."/>
            <person name="Zhao H."/>
            <person name="Xu D."/>
            <person name="Zhang Y."/>
        </authorList>
    </citation>
    <scope>NUCLEOTIDE SEQUENCE [LARGE SCALE GENOMIC DNA]</scope>
    <source>
        <strain evidence="2">cv. Yunnan</strain>
    </source>
</reference>
<proteinExistence type="predicted"/>
<reference evidence="1 2" key="2">
    <citation type="journal article" date="2022" name="Mol. Ecol. Resour.">
        <title>The genomes of chicory, endive, great burdock and yacon provide insights into Asteraceae paleo-polyploidization history and plant inulin production.</title>
        <authorList>
            <person name="Fan W."/>
            <person name="Wang S."/>
            <person name="Wang H."/>
            <person name="Wang A."/>
            <person name="Jiang F."/>
            <person name="Liu H."/>
            <person name="Zhao H."/>
            <person name="Xu D."/>
            <person name="Zhang Y."/>
        </authorList>
    </citation>
    <scope>NUCLEOTIDE SEQUENCE [LARGE SCALE GENOMIC DNA]</scope>
    <source>
        <strain evidence="2">cv. Yunnan</strain>
        <tissue evidence="1">Leaves</tissue>
    </source>
</reference>
<dbReference type="Proteomes" id="UP001056120">
    <property type="component" value="Linkage Group LG08"/>
</dbReference>
<name>A0ACB9IPV2_9ASTR</name>
<gene>
    <name evidence="1" type="ORF">L1987_25493</name>
</gene>
<comment type="caution">
    <text evidence="1">The sequence shown here is derived from an EMBL/GenBank/DDBJ whole genome shotgun (WGS) entry which is preliminary data.</text>
</comment>
<protein>
    <submittedName>
        <fullName evidence="1">Uncharacterized protein</fullName>
    </submittedName>
</protein>
<sequence>MRVAFHSFIFFVHVRYITYIHTYIFLSLYVHSAIPLSLSLSLSLKQLFLLLDLQLNSLQFIALILGFLLFALSYWWILL</sequence>
<evidence type="ECO:0000313" key="1">
    <source>
        <dbReference type="EMBL" id="KAI3809516.1"/>
    </source>
</evidence>
<accession>A0ACB9IPV2</accession>
<keyword evidence="2" id="KW-1185">Reference proteome</keyword>
<dbReference type="EMBL" id="CM042025">
    <property type="protein sequence ID" value="KAI3809516.1"/>
    <property type="molecule type" value="Genomic_DNA"/>
</dbReference>
<organism evidence="1 2">
    <name type="scientific">Smallanthus sonchifolius</name>
    <dbReference type="NCBI Taxonomy" id="185202"/>
    <lineage>
        <taxon>Eukaryota</taxon>
        <taxon>Viridiplantae</taxon>
        <taxon>Streptophyta</taxon>
        <taxon>Embryophyta</taxon>
        <taxon>Tracheophyta</taxon>
        <taxon>Spermatophyta</taxon>
        <taxon>Magnoliopsida</taxon>
        <taxon>eudicotyledons</taxon>
        <taxon>Gunneridae</taxon>
        <taxon>Pentapetalae</taxon>
        <taxon>asterids</taxon>
        <taxon>campanulids</taxon>
        <taxon>Asterales</taxon>
        <taxon>Asteraceae</taxon>
        <taxon>Asteroideae</taxon>
        <taxon>Heliantheae alliance</taxon>
        <taxon>Millerieae</taxon>
        <taxon>Smallanthus</taxon>
    </lineage>
</organism>
<evidence type="ECO:0000313" key="2">
    <source>
        <dbReference type="Proteomes" id="UP001056120"/>
    </source>
</evidence>